<evidence type="ECO:0000256" key="1">
    <source>
        <dbReference type="SAM" id="MobiDB-lite"/>
    </source>
</evidence>
<feature type="compositionally biased region" description="Basic residues" evidence="1">
    <location>
        <begin position="57"/>
        <end position="78"/>
    </location>
</feature>
<dbReference type="Proteomes" id="UP001172102">
    <property type="component" value="Unassembled WGS sequence"/>
</dbReference>
<keyword evidence="3" id="KW-1185">Reference proteome</keyword>
<accession>A0AA40ARF3</accession>
<feature type="region of interest" description="Disordered" evidence="1">
    <location>
        <begin position="44"/>
        <end position="99"/>
    </location>
</feature>
<dbReference type="EMBL" id="JAUKUA010000003">
    <property type="protein sequence ID" value="KAK0720624.1"/>
    <property type="molecule type" value="Genomic_DNA"/>
</dbReference>
<comment type="caution">
    <text evidence="2">The sequence shown here is derived from an EMBL/GenBank/DDBJ whole genome shotgun (WGS) entry which is preliminary data.</text>
</comment>
<dbReference type="AlphaFoldDB" id="A0AA40ARF3"/>
<evidence type="ECO:0000313" key="2">
    <source>
        <dbReference type="EMBL" id="KAK0720624.1"/>
    </source>
</evidence>
<protein>
    <submittedName>
        <fullName evidence="2">Uncharacterized protein</fullName>
    </submittedName>
</protein>
<sequence>MKAQARNAVSVCLAHDVLLHDPTKPNGKGLMQSIDRMGAAVESDEDALDSRHMQLASRRRKNGVSSKSRRRRKMRRRSPIADDDDDDDGVVQPPPVGRNHQVDFPAISALTLAGVHYAALPAVIATKGGLCAREYLHRKPWLLSPLSPAFPCPLSEQYIRWRSEPTSHNIPAPTQTFPVTKHEPPLWFLPHHTRRMPPEAPGNLPFCLSPREWHLVDSLVFCTSLVSQA</sequence>
<evidence type="ECO:0000313" key="3">
    <source>
        <dbReference type="Proteomes" id="UP001172102"/>
    </source>
</evidence>
<gene>
    <name evidence="2" type="ORF">B0H67DRAFT_197212</name>
</gene>
<reference evidence="2" key="1">
    <citation type="submission" date="2023-06" db="EMBL/GenBank/DDBJ databases">
        <title>Genome-scale phylogeny and comparative genomics of the fungal order Sordariales.</title>
        <authorList>
            <consortium name="Lawrence Berkeley National Laboratory"/>
            <person name="Hensen N."/>
            <person name="Bonometti L."/>
            <person name="Westerberg I."/>
            <person name="Brannstrom I.O."/>
            <person name="Guillou S."/>
            <person name="Cros-Aarteil S."/>
            <person name="Calhoun S."/>
            <person name="Haridas S."/>
            <person name="Kuo A."/>
            <person name="Mondo S."/>
            <person name="Pangilinan J."/>
            <person name="Riley R."/>
            <person name="Labutti K."/>
            <person name="Andreopoulos B."/>
            <person name="Lipzen A."/>
            <person name="Chen C."/>
            <person name="Yanf M."/>
            <person name="Daum C."/>
            <person name="Ng V."/>
            <person name="Clum A."/>
            <person name="Steindorff A."/>
            <person name="Ohm R."/>
            <person name="Martin F."/>
            <person name="Silar P."/>
            <person name="Natvig D."/>
            <person name="Lalanne C."/>
            <person name="Gautier V."/>
            <person name="Ament-Velasquez S.L."/>
            <person name="Kruys A."/>
            <person name="Hutchinson M.I."/>
            <person name="Powell A.J."/>
            <person name="Barry K."/>
            <person name="Miller A.N."/>
            <person name="Grigoriev I.V."/>
            <person name="Debuchy R."/>
            <person name="Gladieux P."/>
            <person name="Thoren M.H."/>
            <person name="Johannesson H."/>
        </authorList>
    </citation>
    <scope>NUCLEOTIDE SEQUENCE</scope>
    <source>
        <strain evidence="2">SMH4607-1</strain>
    </source>
</reference>
<proteinExistence type="predicted"/>
<organism evidence="2 3">
    <name type="scientific">Lasiosphaeris hirsuta</name>
    <dbReference type="NCBI Taxonomy" id="260670"/>
    <lineage>
        <taxon>Eukaryota</taxon>
        <taxon>Fungi</taxon>
        <taxon>Dikarya</taxon>
        <taxon>Ascomycota</taxon>
        <taxon>Pezizomycotina</taxon>
        <taxon>Sordariomycetes</taxon>
        <taxon>Sordariomycetidae</taxon>
        <taxon>Sordariales</taxon>
        <taxon>Lasiosphaeriaceae</taxon>
        <taxon>Lasiosphaeris</taxon>
    </lineage>
</organism>
<name>A0AA40ARF3_9PEZI</name>